<name>A0A0A9EQH0_ARUDO</name>
<proteinExistence type="predicted"/>
<accession>A0A0A9EQH0</accession>
<protein>
    <submittedName>
        <fullName evidence="1">Uncharacterized protein</fullName>
    </submittedName>
</protein>
<reference evidence="1" key="2">
    <citation type="journal article" date="2015" name="Data Brief">
        <title>Shoot transcriptome of the giant reed, Arundo donax.</title>
        <authorList>
            <person name="Barrero R.A."/>
            <person name="Guerrero F.D."/>
            <person name="Moolhuijzen P."/>
            <person name="Goolsby J.A."/>
            <person name="Tidwell J."/>
            <person name="Bellgard S.E."/>
            <person name="Bellgard M.I."/>
        </authorList>
    </citation>
    <scope>NUCLEOTIDE SEQUENCE</scope>
    <source>
        <tissue evidence="1">Shoot tissue taken approximately 20 cm above the soil surface</tissue>
    </source>
</reference>
<reference evidence="1" key="1">
    <citation type="submission" date="2014-09" db="EMBL/GenBank/DDBJ databases">
        <authorList>
            <person name="Magalhaes I.L.F."/>
            <person name="Oliveira U."/>
            <person name="Santos F.R."/>
            <person name="Vidigal T.H.D.A."/>
            <person name="Brescovit A.D."/>
            <person name="Santos A.J."/>
        </authorList>
    </citation>
    <scope>NUCLEOTIDE SEQUENCE</scope>
    <source>
        <tissue evidence="1">Shoot tissue taken approximately 20 cm above the soil surface</tissue>
    </source>
</reference>
<evidence type="ECO:0000313" key="1">
    <source>
        <dbReference type="EMBL" id="JAE01244.1"/>
    </source>
</evidence>
<dbReference type="EMBL" id="GBRH01196652">
    <property type="protein sequence ID" value="JAE01244.1"/>
    <property type="molecule type" value="Transcribed_RNA"/>
</dbReference>
<organism evidence="1">
    <name type="scientific">Arundo donax</name>
    <name type="common">Giant reed</name>
    <name type="synonym">Donax arundinaceus</name>
    <dbReference type="NCBI Taxonomy" id="35708"/>
    <lineage>
        <taxon>Eukaryota</taxon>
        <taxon>Viridiplantae</taxon>
        <taxon>Streptophyta</taxon>
        <taxon>Embryophyta</taxon>
        <taxon>Tracheophyta</taxon>
        <taxon>Spermatophyta</taxon>
        <taxon>Magnoliopsida</taxon>
        <taxon>Liliopsida</taxon>
        <taxon>Poales</taxon>
        <taxon>Poaceae</taxon>
        <taxon>PACMAD clade</taxon>
        <taxon>Arundinoideae</taxon>
        <taxon>Arundineae</taxon>
        <taxon>Arundo</taxon>
    </lineage>
</organism>
<dbReference type="AlphaFoldDB" id="A0A0A9EQH0"/>
<sequence length="58" mass="6654">MDLYFGSEGVVSVHVQPYSLSSLERLLNFNWLLIIYKQHQLHHTTACCQLRGHAALIT</sequence>